<gene>
    <name evidence="6" type="ORF">EGT71_10645</name>
    <name evidence="5" type="ORF">R4P48_07995</name>
</gene>
<reference evidence="6 7" key="1">
    <citation type="submission" date="2018-10" db="EMBL/GenBank/DDBJ databases">
        <title>Transmission dynamics of multidrug resistant bacteria on intensive care unit surfaces.</title>
        <authorList>
            <person name="D'Souza A.W."/>
            <person name="Potter R.F."/>
            <person name="Wallace M."/>
            <person name="Shupe A."/>
            <person name="Patel S."/>
            <person name="Sun S."/>
            <person name="Gul D."/>
            <person name="Kwon J.H."/>
            <person name="Andleeb S."/>
            <person name="Burnham C.-A.D."/>
            <person name="Dantas G."/>
        </authorList>
    </citation>
    <scope>NUCLEOTIDE SEQUENCE [LARGE SCALE GENOMIC DNA]</scope>
    <source>
        <strain evidence="6 7">AS_373</strain>
    </source>
</reference>
<dbReference type="EMBL" id="RHXB01000006">
    <property type="protein sequence ID" value="RSE26006.1"/>
    <property type="molecule type" value="Genomic_DNA"/>
</dbReference>
<evidence type="ECO:0000256" key="3">
    <source>
        <dbReference type="ARBA" id="ARBA00023163"/>
    </source>
</evidence>
<keyword evidence="3" id="KW-0804">Transcription</keyword>
<sequence length="246" mass="27246">MKSVTASVAETLTQDLALRIMRGELQPGMSIPGENELAVQYNVSRTSVRNALQVLGAKGMLTIQAKRRSTVAPREQWSFLDADVLSWLEEIGIDDALIEQLMITRLIFEPNAAAMAAINANGRDLADLEDAWEIMSQGQQQDSADLFKQGDLAFHTAILKAGHNPFLFSVGNALSAAMLFSFKRTLEPDVTLTLEAVDAHRELMECIRLKQPEQARQQMRHILLSAAKKHLGDPLPDRLEHFLSAS</sequence>
<comment type="caution">
    <text evidence="6">The sequence shown here is derived from an EMBL/GenBank/DDBJ whole genome shotgun (WGS) entry which is preliminary data.</text>
</comment>
<protein>
    <submittedName>
        <fullName evidence="6">FadR family transcriptional regulator</fullName>
    </submittedName>
    <submittedName>
        <fullName evidence="5">FadR/GntR family transcriptional regulator</fullName>
    </submittedName>
</protein>
<dbReference type="Pfam" id="PF00392">
    <property type="entry name" value="GntR"/>
    <property type="match status" value="1"/>
</dbReference>
<evidence type="ECO:0000259" key="4">
    <source>
        <dbReference type="PROSITE" id="PS50949"/>
    </source>
</evidence>
<dbReference type="Gene3D" id="1.10.10.10">
    <property type="entry name" value="Winged helix-like DNA-binding domain superfamily/Winged helix DNA-binding domain"/>
    <property type="match status" value="1"/>
</dbReference>
<dbReference type="OrthoDB" id="9028214at2"/>
<evidence type="ECO:0000313" key="6">
    <source>
        <dbReference type="EMBL" id="RSE26006.1"/>
    </source>
</evidence>
<evidence type="ECO:0000256" key="1">
    <source>
        <dbReference type="ARBA" id="ARBA00023015"/>
    </source>
</evidence>
<dbReference type="InterPro" id="IPR000524">
    <property type="entry name" value="Tscrpt_reg_HTH_GntR"/>
</dbReference>
<dbReference type="InterPro" id="IPR008920">
    <property type="entry name" value="TF_FadR/GntR_C"/>
</dbReference>
<dbReference type="SUPFAM" id="SSF48008">
    <property type="entry name" value="GntR ligand-binding domain-like"/>
    <property type="match status" value="1"/>
</dbReference>
<dbReference type="GO" id="GO:0003700">
    <property type="term" value="F:DNA-binding transcription factor activity"/>
    <property type="evidence" value="ECO:0007669"/>
    <property type="project" value="InterPro"/>
</dbReference>
<dbReference type="Proteomes" id="UP001187066">
    <property type="component" value="Unassembled WGS sequence"/>
</dbReference>
<dbReference type="SUPFAM" id="SSF46785">
    <property type="entry name" value="Winged helix' DNA-binding domain"/>
    <property type="match status" value="1"/>
</dbReference>
<dbReference type="EMBL" id="JAWLOF010000004">
    <property type="protein sequence ID" value="MDV7022622.1"/>
    <property type="molecule type" value="Genomic_DNA"/>
</dbReference>
<evidence type="ECO:0000313" key="8">
    <source>
        <dbReference type="Proteomes" id="UP001187066"/>
    </source>
</evidence>
<dbReference type="SMART" id="SM00345">
    <property type="entry name" value="HTH_GNTR"/>
    <property type="match status" value="1"/>
</dbReference>
<dbReference type="PROSITE" id="PS50949">
    <property type="entry name" value="HTH_GNTR"/>
    <property type="match status" value="1"/>
</dbReference>
<reference evidence="5 8" key="2">
    <citation type="submission" date="2023-10" db="EMBL/GenBank/DDBJ databases">
        <authorList>
            <person name="Dale J."/>
        </authorList>
    </citation>
    <scope>NUCLEOTIDE SEQUENCE [LARGE SCALE GENOMIC DNA]</scope>
    <source>
        <strain evidence="5 8">2023EL-00970</strain>
    </source>
</reference>
<dbReference type="InterPro" id="IPR011711">
    <property type="entry name" value="GntR_C"/>
</dbReference>
<proteinExistence type="predicted"/>
<feature type="domain" description="HTH gntR-type" evidence="4">
    <location>
        <begin position="6"/>
        <end position="74"/>
    </location>
</feature>
<evidence type="ECO:0000313" key="5">
    <source>
        <dbReference type="EMBL" id="MDV7022622.1"/>
    </source>
</evidence>
<dbReference type="SMART" id="SM00895">
    <property type="entry name" value="FCD"/>
    <property type="match status" value="1"/>
</dbReference>
<dbReference type="PRINTS" id="PR00035">
    <property type="entry name" value="HTHGNTR"/>
</dbReference>
<dbReference type="PANTHER" id="PTHR43537">
    <property type="entry name" value="TRANSCRIPTIONAL REGULATOR, GNTR FAMILY"/>
    <property type="match status" value="1"/>
</dbReference>
<dbReference type="Gene3D" id="1.20.120.530">
    <property type="entry name" value="GntR ligand-binding domain-like"/>
    <property type="match status" value="1"/>
</dbReference>
<evidence type="ECO:0000256" key="2">
    <source>
        <dbReference type="ARBA" id="ARBA00023125"/>
    </source>
</evidence>
<dbReference type="InterPro" id="IPR036388">
    <property type="entry name" value="WH-like_DNA-bd_sf"/>
</dbReference>
<name>A0A427UZQ6_9ENTR</name>
<dbReference type="Proteomes" id="UP000275331">
    <property type="component" value="Unassembled WGS sequence"/>
</dbReference>
<dbReference type="CDD" id="cd07377">
    <property type="entry name" value="WHTH_GntR"/>
    <property type="match status" value="1"/>
</dbReference>
<dbReference type="PANTHER" id="PTHR43537:SF44">
    <property type="entry name" value="GNTR FAMILY REGULATORY PROTEIN"/>
    <property type="match status" value="1"/>
</dbReference>
<dbReference type="GO" id="GO:0003677">
    <property type="term" value="F:DNA binding"/>
    <property type="evidence" value="ECO:0007669"/>
    <property type="project" value="UniProtKB-KW"/>
</dbReference>
<keyword evidence="1" id="KW-0805">Transcription regulation</keyword>
<evidence type="ECO:0000313" key="7">
    <source>
        <dbReference type="Proteomes" id="UP000275331"/>
    </source>
</evidence>
<dbReference type="GeneID" id="84666753"/>
<keyword evidence="2" id="KW-0238">DNA-binding</keyword>
<keyword evidence="8" id="KW-1185">Reference proteome</keyword>
<dbReference type="InterPro" id="IPR036390">
    <property type="entry name" value="WH_DNA-bd_sf"/>
</dbReference>
<dbReference type="Pfam" id="PF07729">
    <property type="entry name" value="FCD"/>
    <property type="match status" value="1"/>
</dbReference>
<accession>A0A427UZQ6</accession>
<dbReference type="RefSeq" id="WP_125293770.1">
    <property type="nucleotide sequence ID" value="NZ_CP100494.1"/>
</dbReference>
<organism evidence="6 7">
    <name type="scientific">Atlantibacter subterraneus</name>
    <dbReference type="NCBI Taxonomy" id="255519"/>
    <lineage>
        <taxon>Bacteria</taxon>
        <taxon>Pseudomonadati</taxon>
        <taxon>Pseudomonadota</taxon>
        <taxon>Gammaproteobacteria</taxon>
        <taxon>Enterobacterales</taxon>
        <taxon>Enterobacteriaceae</taxon>
        <taxon>Atlantibacter</taxon>
    </lineage>
</organism>
<dbReference type="AlphaFoldDB" id="A0A427UZQ6"/>